<keyword evidence="2" id="KW-0732">Signal</keyword>
<evidence type="ECO:0000313" key="3">
    <source>
        <dbReference type="EMBL" id="KAF2716055.1"/>
    </source>
</evidence>
<feature type="compositionally biased region" description="Low complexity" evidence="1">
    <location>
        <begin position="28"/>
        <end position="38"/>
    </location>
</feature>
<evidence type="ECO:0008006" key="5">
    <source>
        <dbReference type="Google" id="ProtNLM"/>
    </source>
</evidence>
<dbReference type="AlphaFoldDB" id="A0A9P4UKL4"/>
<feature type="compositionally biased region" description="Basic and acidic residues" evidence="1">
    <location>
        <begin position="76"/>
        <end position="90"/>
    </location>
</feature>
<feature type="region of interest" description="Disordered" evidence="1">
    <location>
        <begin position="25"/>
        <end position="95"/>
    </location>
</feature>
<evidence type="ECO:0000313" key="4">
    <source>
        <dbReference type="Proteomes" id="UP000799441"/>
    </source>
</evidence>
<feature type="signal peptide" evidence="2">
    <location>
        <begin position="1"/>
        <end position="25"/>
    </location>
</feature>
<dbReference type="EMBL" id="MU003901">
    <property type="protein sequence ID" value="KAF2716055.1"/>
    <property type="molecule type" value="Genomic_DNA"/>
</dbReference>
<organism evidence="3 4">
    <name type="scientific">Polychaeton citri CBS 116435</name>
    <dbReference type="NCBI Taxonomy" id="1314669"/>
    <lineage>
        <taxon>Eukaryota</taxon>
        <taxon>Fungi</taxon>
        <taxon>Dikarya</taxon>
        <taxon>Ascomycota</taxon>
        <taxon>Pezizomycotina</taxon>
        <taxon>Dothideomycetes</taxon>
        <taxon>Dothideomycetidae</taxon>
        <taxon>Capnodiales</taxon>
        <taxon>Capnodiaceae</taxon>
        <taxon>Polychaeton</taxon>
    </lineage>
</organism>
<name>A0A9P4UKL4_9PEZI</name>
<dbReference type="Proteomes" id="UP000799441">
    <property type="component" value="Unassembled WGS sequence"/>
</dbReference>
<proteinExistence type="predicted"/>
<sequence>MMCIRHYCHWSRLLLLCRLWTPVTTQASKQSSSQRSKSPGPGDRDIRPFPPHSLIASTKKAKKQKTDPSGAVQRHRSPEETDRERERVCEDSALDAVRPSLSLAQTVYGQGPAGGSARP</sequence>
<evidence type="ECO:0000256" key="1">
    <source>
        <dbReference type="SAM" id="MobiDB-lite"/>
    </source>
</evidence>
<protein>
    <recommendedName>
        <fullName evidence="5">Secreted protein</fullName>
    </recommendedName>
</protein>
<keyword evidence="4" id="KW-1185">Reference proteome</keyword>
<feature type="region of interest" description="Disordered" evidence="1">
    <location>
        <begin position="100"/>
        <end position="119"/>
    </location>
</feature>
<gene>
    <name evidence="3" type="ORF">K431DRAFT_30312</name>
</gene>
<comment type="caution">
    <text evidence="3">The sequence shown here is derived from an EMBL/GenBank/DDBJ whole genome shotgun (WGS) entry which is preliminary data.</text>
</comment>
<feature type="chain" id="PRO_5040165816" description="Secreted protein" evidence="2">
    <location>
        <begin position="26"/>
        <end position="119"/>
    </location>
</feature>
<accession>A0A9P4UKL4</accession>
<reference evidence="3" key="1">
    <citation type="journal article" date="2020" name="Stud. Mycol.">
        <title>101 Dothideomycetes genomes: a test case for predicting lifestyles and emergence of pathogens.</title>
        <authorList>
            <person name="Haridas S."/>
            <person name="Albert R."/>
            <person name="Binder M."/>
            <person name="Bloem J."/>
            <person name="Labutti K."/>
            <person name="Salamov A."/>
            <person name="Andreopoulos B."/>
            <person name="Baker S."/>
            <person name="Barry K."/>
            <person name="Bills G."/>
            <person name="Bluhm B."/>
            <person name="Cannon C."/>
            <person name="Castanera R."/>
            <person name="Culley D."/>
            <person name="Daum C."/>
            <person name="Ezra D."/>
            <person name="Gonzalez J."/>
            <person name="Henrissat B."/>
            <person name="Kuo A."/>
            <person name="Liang C."/>
            <person name="Lipzen A."/>
            <person name="Lutzoni F."/>
            <person name="Magnuson J."/>
            <person name="Mondo S."/>
            <person name="Nolan M."/>
            <person name="Ohm R."/>
            <person name="Pangilinan J."/>
            <person name="Park H.-J."/>
            <person name="Ramirez L."/>
            <person name="Alfaro M."/>
            <person name="Sun H."/>
            <person name="Tritt A."/>
            <person name="Yoshinaga Y."/>
            <person name="Zwiers L.-H."/>
            <person name="Turgeon B."/>
            <person name="Goodwin S."/>
            <person name="Spatafora J."/>
            <person name="Crous P."/>
            <person name="Grigoriev I."/>
        </authorList>
    </citation>
    <scope>NUCLEOTIDE SEQUENCE</scope>
    <source>
        <strain evidence="3">CBS 116435</strain>
    </source>
</reference>
<evidence type="ECO:0000256" key="2">
    <source>
        <dbReference type="SAM" id="SignalP"/>
    </source>
</evidence>